<dbReference type="Pfam" id="PF00072">
    <property type="entry name" value="Response_reg"/>
    <property type="match status" value="1"/>
</dbReference>
<dbReference type="GO" id="GO:0005829">
    <property type="term" value="C:cytosol"/>
    <property type="evidence" value="ECO:0007669"/>
    <property type="project" value="TreeGrafter"/>
</dbReference>
<dbReference type="CDD" id="cd17574">
    <property type="entry name" value="REC_OmpR"/>
    <property type="match status" value="1"/>
</dbReference>
<evidence type="ECO:0000256" key="3">
    <source>
        <dbReference type="ARBA" id="ARBA00023012"/>
    </source>
</evidence>
<dbReference type="EMBL" id="VSDO01000002">
    <property type="protein sequence ID" value="TYA12777.1"/>
    <property type="molecule type" value="Genomic_DNA"/>
</dbReference>
<evidence type="ECO:0000256" key="8">
    <source>
        <dbReference type="PROSITE-ProRule" id="PRU01091"/>
    </source>
</evidence>
<dbReference type="SMART" id="SM00448">
    <property type="entry name" value="REC"/>
    <property type="match status" value="1"/>
</dbReference>
<feature type="modified residue" description="4-aspartylphosphate" evidence="7">
    <location>
        <position position="55"/>
    </location>
</feature>
<evidence type="ECO:0000256" key="5">
    <source>
        <dbReference type="ARBA" id="ARBA00023125"/>
    </source>
</evidence>
<feature type="DNA-binding region" description="OmpR/PhoB-type" evidence="8">
    <location>
        <begin position="133"/>
        <end position="232"/>
    </location>
</feature>
<evidence type="ECO:0000313" key="11">
    <source>
        <dbReference type="EMBL" id="TYA12777.1"/>
    </source>
</evidence>
<dbReference type="InterPro" id="IPR016032">
    <property type="entry name" value="Sig_transdc_resp-reg_C-effctor"/>
</dbReference>
<dbReference type="GO" id="GO:0006355">
    <property type="term" value="P:regulation of DNA-templated transcription"/>
    <property type="evidence" value="ECO:0007669"/>
    <property type="project" value="InterPro"/>
</dbReference>
<evidence type="ECO:0000313" key="12">
    <source>
        <dbReference type="Proteomes" id="UP000325218"/>
    </source>
</evidence>
<dbReference type="PROSITE" id="PS51755">
    <property type="entry name" value="OMPR_PHOB"/>
    <property type="match status" value="1"/>
</dbReference>
<keyword evidence="6" id="KW-0804">Transcription</keyword>
<evidence type="ECO:0000259" key="9">
    <source>
        <dbReference type="PROSITE" id="PS50110"/>
    </source>
</evidence>
<dbReference type="InterPro" id="IPR001789">
    <property type="entry name" value="Sig_transdc_resp-reg_receiver"/>
</dbReference>
<dbReference type="Proteomes" id="UP000325218">
    <property type="component" value="Unassembled WGS sequence"/>
</dbReference>
<sequence>MRQEHLLLVDDEKGILTMIQKLLQKEGFQRIATAASAGEALRLMELHDFDLAVLDVMLPDMDGFELCREIRSRTNMPIIFVTARSGDLDKVMGLGFGGDDYVTKPFNPLELVARIQAHLRRERFYKNQPAVKSKAMNFGCFRIDKSTGQLFINGRETPCPAKEFELLTFLCEHPNQVFTALQLYDQVWGTAFTGDEKTVVIHISRLRKKLESNPSNPQIIINMRGIGYRFIPPEMGASV</sequence>
<accession>A0A5D0CV82</accession>
<dbReference type="AlphaFoldDB" id="A0A5D0CV82"/>
<dbReference type="GO" id="GO:0032993">
    <property type="term" value="C:protein-DNA complex"/>
    <property type="evidence" value="ECO:0007669"/>
    <property type="project" value="TreeGrafter"/>
</dbReference>
<evidence type="ECO:0000256" key="4">
    <source>
        <dbReference type="ARBA" id="ARBA00023015"/>
    </source>
</evidence>
<dbReference type="FunFam" id="1.10.10.10:FF:000018">
    <property type="entry name" value="DNA-binding response regulator ResD"/>
    <property type="match status" value="1"/>
</dbReference>
<dbReference type="GO" id="GO:0000976">
    <property type="term" value="F:transcription cis-regulatory region binding"/>
    <property type="evidence" value="ECO:0007669"/>
    <property type="project" value="TreeGrafter"/>
</dbReference>
<name>A0A5D0CV82_9BACL</name>
<keyword evidence="4" id="KW-0805">Transcription regulation</keyword>
<dbReference type="PANTHER" id="PTHR48111">
    <property type="entry name" value="REGULATOR OF RPOS"/>
    <property type="match status" value="1"/>
</dbReference>
<evidence type="ECO:0000259" key="10">
    <source>
        <dbReference type="PROSITE" id="PS51755"/>
    </source>
</evidence>
<evidence type="ECO:0000256" key="6">
    <source>
        <dbReference type="ARBA" id="ARBA00023163"/>
    </source>
</evidence>
<dbReference type="SUPFAM" id="SSF46894">
    <property type="entry name" value="C-terminal effector domain of the bipartite response regulators"/>
    <property type="match status" value="1"/>
</dbReference>
<dbReference type="InterPro" id="IPR011006">
    <property type="entry name" value="CheY-like_superfamily"/>
</dbReference>
<keyword evidence="5 8" id="KW-0238">DNA-binding</keyword>
<dbReference type="RefSeq" id="WP_148451379.1">
    <property type="nucleotide sequence ID" value="NZ_VSDO01000002.1"/>
</dbReference>
<keyword evidence="2 7" id="KW-0597">Phosphoprotein</keyword>
<evidence type="ECO:0000256" key="1">
    <source>
        <dbReference type="ARBA" id="ARBA00004496"/>
    </source>
</evidence>
<feature type="domain" description="Response regulatory" evidence="9">
    <location>
        <begin position="5"/>
        <end position="119"/>
    </location>
</feature>
<dbReference type="Gene3D" id="3.40.50.2300">
    <property type="match status" value="1"/>
</dbReference>
<keyword evidence="12" id="KW-1185">Reference proteome</keyword>
<keyword evidence="3" id="KW-0902">Two-component regulatory system</keyword>
<evidence type="ECO:0000256" key="2">
    <source>
        <dbReference type="ARBA" id="ARBA00022553"/>
    </source>
</evidence>
<organism evidence="11 12">
    <name type="scientific">Paenibacillus faecis</name>
    <dbReference type="NCBI Taxonomy" id="862114"/>
    <lineage>
        <taxon>Bacteria</taxon>
        <taxon>Bacillati</taxon>
        <taxon>Bacillota</taxon>
        <taxon>Bacilli</taxon>
        <taxon>Bacillales</taxon>
        <taxon>Paenibacillaceae</taxon>
        <taxon>Paenibacillus</taxon>
    </lineage>
</organism>
<gene>
    <name evidence="11" type="ORF">FRY98_08690</name>
</gene>
<dbReference type="PANTHER" id="PTHR48111:SF52">
    <property type="entry name" value="TRANSCRIPTIONAL REGULATORY PROTEIN YVRH"/>
    <property type="match status" value="1"/>
</dbReference>
<dbReference type="InterPro" id="IPR039420">
    <property type="entry name" value="WalR-like"/>
</dbReference>
<dbReference type="FunFam" id="3.40.50.2300:FF:000001">
    <property type="entry name" value="DNA-binding response regulator PhoB"/>
    <property type="match status" value="1"/>
</dbReference>
<comment type="caution">
    <text evidence="11">The sequence shown here is derived from an EMBL/GenBank/DDBJ whole genome shotgun (WGS) entry which is preliminary data.</text>
</comment>
<protein>
    <submittedName>
        <fullName evidence="11">Response regulator transcription factor</fullName>
    </submittedName>
</protein>
<dbReference type="CDD" id="cd00383">
    <property type="entry name" value="trans_reg_C"/>
    <property type="match status" value="1"/>
</dbReference>
<dbReference type="PROSITE" id="PS50110">
    <property type="entry name" value="RESPONSE_REGULATORY"/>
    <property type="match status" value="1"/>
</dbReference>
<dbReference type="SUPFAM" id="SSF52172">
    <property type="entry name" value="CheY-like"/>
    <property type="match status" value="1"/>
</dbReference>
<dbReference type="SMART" id="SM00862">
    <property type="entry name" value="Trans_reg_C"/>
    <property type="match status" value="1"/>
</dbReference>
<dbReference type="Gene3D" id="6.10.250.690">
    <property type="match status" value="1"/>
</dbReference>
<dbReference type="InterPro" id="IPR001867">
    <property type="entry name" value="OmpR/PhoB-type_DNA-bd"/>
</dbReference>
<dbReference type="Pfam" id="PF00486">
    <property type="entry name" value="Trans_reg_C"/>
    <property type="match status" value="1"/>
</dbReference>
<dbReference type="Gene3D" id="1.10.10.10">
    <property type="entry name" value="Winged helix-like DNA-binding domain superfamily/Winged helix DNA-binding domain"/>
    <property type="match status" value="1"/>
</dbReference>
<dbReference type="InterPro" id="IPR036388">
    <property type="entry name" value="WH-like_DNA-bd_sf"/>
</dbReference>
<feature type="domain" description="OmpR/PhoB-type" evidence="10">
    <location>
        <begin position="133"/>
        <end position="232"/>
    </location>
</feature>
<evidence type="ECO:0000256" key="7">
    <source>
        <dbReference type="PROSITE-ProRule" id="PRU00169"/>
    </source>
</evidence>
<comment type="subcellular location">
    <subcellularLocation>
        <location evidence="1">Cytoplasm</location>
    </subcellularLocation>
</comment>
<proteinExistence type="predicted"/>
<dbReference type="GO" id="GO:0000156">
    <property type="term" value="F:phosphorelay response regulator activity"/>
    <property type="evidence" value="ECO:0007669"/>
    <property type="project" value="TreeGrafter"/>
</dbReference>
<reference evidence="11 12" key="1">
    <citation type="submission" date="2019-08" db="EMBL/GenBank/DDBJ databases">
        <title>Genome sequencing of Paenibacillus faecis DSM 23593(T).</title>
        <authorList>
            <person name="Kook J.-K."/>
            <person name="Park S.-N."/>
            <person name="Lim Y.K."/>
        </authorList>
    </citation>
    <scope>NUCLEOTIDE SEQUENCE [LARGE SCALE GENOMIC DNA]</scope>
    <source>
        <strain evidence="11 12">DSM 23593</strain>
    </source>
</reference>
<dbReference type="OrthoDB" id="9790442at2"/>